<name>A0A7W7Y102_9GAMM</name>
<evidence type="ECO:0000259" key="8">
    <source>
        <dbReference type="PROSITE" id="PS50839"/>
    </source>
</evidence>
<dbReference type="NCBIfam" id="TIGR00229">
    <property type="entry name" value="sensory_box"/>
    <property type="match status" value="1"/>
</dbReference>
<dbReference type="PROSITE" id="PS50883">
    <property type="entry name" value="EAL"/>
    <property type="match status" value="1"/>
</dbReference>
<comment type="caution">
    <text evidence="11">The sequence shown here is derived from an EMBL/GenBank/DDBJ whole genome shotgun (WGS) entry which is preliminary data.</text>
</comment>
<dbReference type="Gene3D" id="3.30.450.20">
    <property type="entry name" value="PAS domain"/>
    <property type="match status" value="1"/>
</dbReference>
<dbReference type="CDD" id="cd00130">
    <property type="entry name" value="PAS"/>
    <property type="match status" value="1"/>
</dbReference>
<feature type="domain" description="PAC" evidence="7">
    <location>
        <begin position="404"/>
        <end position="454"/>
    </location>
</feature>
<proteinExistence type="predicted"/>
<sequence length="890" mass="98423">MAGRSRPNMPGYQRAACLWSAVLLLIGLGLSAALARWHHGAIREAQRAELAQLAQRGFDALAQQLANCALLVRSVQTIFLASEEVTADEFERAYDNIGPQRLFPSLVALAYAERRVDEAGNERFVTTMAAPRTGNESLLGLDVGQQPSNLEAVWRSRDHDEPAMSARFQLVQLRDQSGRADGVVIRLPVFAPGPIPADVAERRARMVGSVAVSFRVGKLIETALPMEARRYFGIHISDISDGDADVLYDTAQPEDMAGEAIRHRLAFGGRTWELRLTPRPDALPVAPWTPWATFAAGALASVLLAALVWSLIGTRARALHLATRFSAQFRDSEARFRALNELLPALVALVRAEDLALVYANQAARERFAVAPEDGQASSGAMFGNREALEHLLRQAAESGRPVDSQPLQLRGADGRPFWATVSVSVIELGGQPHLLVVANDITELRELNDRLSYQASHDALTDLYNRREFERRLEEAIAAVDAGGPSAALLYVDLDQFKLINDTCGHYAGDQLLAQLALVLHHGLRPQDIIARLGGDEFGILLTDVDSEQAMAAADRVRNAVDDFVFTWEQKRFSLTASIGIVMIDRYGMSRRELLSLADTACYMAKERGRNRAHLFSENDLETARRRTEMEWVNRLRRALAEGRFELDYQEIEPLKPSRLRDPGPHIELLVRLRDEEGQRVPPGAFIPAAERFGVMPQIDRWVVETALANFTRLHPAGEGLAQCAINLSVNTVEEEQFADDVLAALERHGVPAHKLCFEITETAAVGNMSRVVRFMQRLRAVGCRFALDDFGAGMASFGYLKELPVDILKIDGSFIRNIETDAVNYSIVRAVTDIGHQVGLEVIAEWVVNERGRELLRGLGVDFVQGFAIHQPQPVVMHARHEHVAPAP</sequence>
<dbReference type="Proteomes" id="UP000519004">
    <property type="component" value="Unassembled WGS sequence"/>
</dbReference>
<keyword evidence="5 6" id="KW-0472">Membrane</keyword>
<feature type="domain" description="CHASE" evidence="8">
    <location>
        <begin position="121"/>
        <end position="275"/>
    </location>
</feature>
<accession>A0A7W7Y102</accession>
<dbReference type="SMART" id="SM00086">
    <property type="entry name" value="PAC"/>
    <property type="match status" value="1"/>
</dbReference>
<dbReference type="FunFam" id="3.30.70.270:FF:000001">
    <property type="entry name" value="Diguanylate cyclase domain protein"/>
    <property type="match status" value="1"/>
</dbReference>
<dbReference type="SUPFAM" id="SSF141868">
    <property type="entry name" value="EAL domain-like"/>
    <property type="match status" value="1"/>
</dbReference>
<dbReference type="InterPro" id="IPR035919">
    <property type="entry name" value="EAL_sf"/>
</dbReference>
<dbReference type="PANTHER" id="PTHR44757:SF4">
    <property type="entry name" value="DIGUANYLATE CYCLASE DGCE-RELATED"/>
    <property type="match status" value="1"/>
</dbReference>
<keyword evidence="4 6" id="KW-1133">Transmembrane helix</keyword>
<evidence type="ECO:0000256" key="6">
    <source>
        <dbReference type="SAM" id="Phobius"/>
    </source>
</evidence>
<evidence type="ECO:0000256" key="4">
    <source>
        <dbReference type="ARBA" id="ARBA00022989"/>
    </source>
</evidence>
<dbReference type="PROSITE" id="PS50839">
    <property type="entry name" value="CHASE"/>
    <property type="match status" value="1"/>
</dbReference>
<dbReference type="SUPFAM" id="SSF55785">
    <property type="entry name" value="PYP-like sensor domain (PAS domain)"/>
    <property type="match status" value="1"/>
</dbReference>
<dbReference type="CDD" id="cd01949">
    <property type="entry name" value="GGDEF"/>
    <property type="match status" value="1"/>
</dbReference>
<dbReference type="InterPro" id="IPR052155">
    <property type="entry name" value="Biofilm_reg_signaling"/>
</dbReference>
<dbReference type="InterPro" id="IPR013656">
    <property type="entry name" value="PAS_4"/>
</dbReference>
<dbReference type="Pfam" id="PF03924">
    <property type="entry name" value="CHASE"/>
    <property type="match status" value="1"/>
</dbReference>
<dbReference type="Gene3D" id="3.30.70.270">
    <property type="match status" value="1"/>
</dbReference>
<feature type="domain" description="EAL" evidence="9">
    <location>
        <begin position="630"/>
        <end position="888"/>
    </location>
</feature>
<protein>
    <submittedName>
        <fullName evidence="11">Diguanylate cyclase (GGDEF)-like protein/PAS domain S-box-containing protein</fullName>
    </submittedName>
</protein>
<organism evidence="11 12">
    <name type="scientific">Rehaibacterium terrae</name>
    <dbReference type="NCBI Taxonomy" id="1341696"/>
    <lineage>
        <taxon>Bacteria</taxon>
        <taxon>Pseudomonadati</taxon>
        <taxon>Pseudomonadota</taxon>
        <taxon>Gammaproteobacteria</taxon>
        <taxon>Lysobacterales</taxon>
        <taxon>Lysobacteraceae</taxon>
        <taxon>Rehaibacterium</taxon>
    </lineage>
</organism>
<dbReference type="EMBL" id="JACHHX010000014">
    <property type="protein sequence ID" value="MBB5016119.1"/>
    <property type="molecule type" value="Genomic_DNA"/>
</dbReference>
<reference evidence="11 12" key="1">
    <citation type="submission" date="2020-08" db="EMBL/GenBank/DDBJ databases">
        <title>Genomic Encyclopedia of Type Strains, Phase IV (KMG-IV): sequencing the most valuable type-strain genomes for metagenomic binning, comparative biology and taxonomic classification.</title>
        <authorList>
            <person name="Goeker M."/>
        </authorList>
    </citation>
    <scope>NUCLEOTIDE SEQUENCE [LARGE SCALE GENOMIC DNA]</scope>
    <source>
        <strain evidence="11 12">DSM 25897</strain>
    </source>
</reference>
<dbReference type="Gene3D" id="3.20.20.450">
    <property type="entry name" value="EAL domain"/>
    <property type="match status" value="1"/>
</dbReference>
<dbReference type="Pfam" id="PF00563">
    <property type="entry name" value="EAL"/>
    <property type="match status" value="1"/>
</dbReference>
<dbReference type="GO" id="GO:0007165">
    <property type="term" value="P:signal transduction"/>
    <property type="evidence" value="ECO:0007669"/>
    <property type="project" value="UniProtKB-ARBA"/>
</dbReference>
<dbReference type="SMART" id="SM00267">
    <property type="entry name" value="GGDEF"/>
    <property type="match status" value="1"/>
</dbReference>
<dbReference type="InterPro" id="IPR000700">
    <property type="entry name" value="PAS-assoc_C"/>
</dbReference>
<dbReference type="PANTHER" id="PTHR44757">
    <property type="entry name" value="DIGUANYLATE CYCLASE DGCP"/>
    <property type="match status" value="1"/>
</dbReference>
<dbReference type="GO" id="GO:0003824">
    <property type="term" value="F:catalytic activity"/>
    <property type="evidence" value="ECO:0007669"/>
    <property type="project" value="UniProtKB-ARBA"/>
</dbReference>
<dbReference type="InterPro" id="IPR001633">
    <property type="entry name" value="EAL_dom"/>
</dbReference>
<dbReference type="InterPro" id="IPR043128">
    <property type="entry name" value="Rev_trsase/Diguanyl_cyclase"/>
</dbReference>
<keyword evidence="12" id="KW-1185">Reference proteome</keyword>
<evidence type="ECO:0000313" key="11">
    <source>
        <dbReference type="EMBL" id="MBB5016119.1"/>
    </source>
</evidence>
<evidence type="ECO:0000259" key="9">
    <source>
        <dbReference type="PROSITE" id="PS50883"/>
    </source>
</evidence>
<comment type="cofactor">
    <cofactor evidence="1">
        <name>Mg(2+)</name>
        <dbReference type="ChEBI" id="CHEBI:18420"/>
    </cofactor>
</comment>
<evidence type="ECO:0000256" key="1">
    <source>
        <dbReference type="ARBA" id="ARBA00001946"/>
    </source>
</evidence>
<dbReference type="PROSITE" id="PS50887">
    <property type="entry name" value="GGDEF"/>
    <property type="match status" value="1"/>
</dbReference>
<dbReference type="Gene3D" id="3.30.450.350">
    <property type="entry name" value="CHASE domain"/>
    <property type="match status" value="1"/>
</dbReference>
<dbReference type="InterPro" id="IPR000160">
    <property type="entry name" value="GGDEF_dom"/>
</dbReference>
<dbReference type="InterPro" id="IPR029787">
    <property type="entry name" value="Nucleotide_cyclase"/>
</dbReference>
<feature type="transmembrane region" description="Helical" evidence="6">
    <location>
        <begin position="288"/>
        <end position="312"/>
    </location>
</feature>
<evidence type="ECO:0000256" key="3">
    <source>
        <dbReference type="ARBA" id="ARBA00022692"/>
    </source>
</evidence>
<dbReference type="InterPro" id="IPR006189">
    <property type="entry name" value="CHASE_dom"/>
</dbReference>
<dbReference type="RefSeq" id="WP_183948790.1">
    <property type="nucleotide sequence ID" value="NZ_JACHHX010000014.1"/>
</dbReference>
<evidence type="ECO:0000259" key="10">
    <source>
        <dbReference type="PROSITE" id="PS50887"/>
    </source>
</evidence>
<dbReference type="InterPro" id="IPR001610">
    <property type="entry name" value="PAC"/>
</dbReference>
<dbReference type="SMART" id="SM00052">
    <property type="entry name" value="EAL"/>
    <property type="match status" value="1"/>
</dbReference>
<dbReference type="AlphaFoldDB" id="A0A7W7Y102"/>
<dbReference type="SUPFAM" id="SSF55073">
    <property type="entry name" value="Nucleotide cyclase"/>
    <property type="match status" value="1"/>
</dbReference>
<dbReference type="CDD" id="cd01948">
    <property type="entry name" value="EAL"/>
    <property type="match status" value="1"/>
</dbReference>
<evidence type="ECO:0000313" key="12">
    <source>
        <dbReference type="Proteomes" id="UP000519004"/>
    </source>
</evidence>
<keyword evidence="3 6" id="KW-0812">Transmembrane</keyword>
<dbReference type="PROSITE" id="PS50113">
    <property type="entry name" value="PAC"/>
    <property type="match status" value="1"/>
</dbReference>
<dbReference type="NCBIfam" id="TIGR00254">
    <property type="entry name" value="GGDEF"/>
    <property type="match status" value="1"/>
</dbReference>
<evidence type="ECO:0000256" key="2">
    <source>
        <dbReference type="ARBA" id="ARBA00004370"/>
    </source>
</evidence>
<dbReference type="GO" id="GO:0016020">
    <property type="term" value="C:membrane"/>
    <property type="evidence" value="ECO:0007669"/>
    <property type="project" value="UniProtKB-SubCell"/>
</dbReference>
<dbReference type="SMART" id="SM01079">
    <property type="entry name" value="CHASE"/>
    <property type="match status" value="1"/>
</dbReference>
<dbReference type="InterPro" id="IPR042240">
    <property type="entry name" value="CHASE_sf"/>
</dbReference>
<gene>
    <name evidence="11" type="ORF">HNQ58_002029</name>
</gene>
<dbReference type="Pfam" id="PF00990">
    <property type="entry name" value="GGDEF"/>
    <property type="match status" value="1"/>
</dbReference>
<dbReference type="InterPro" id="IPR000014">
    <property type="entry name" value="PAS"/>
</dbReference>
<dbReference type="Pfam" id="PF08448">
    <property type="entry name" value="PAS_4"/>
    <property type="match status" value="1"/>
</dbReference>
<feature type="domain" description="GGDEF" evidence="10">
    <location>
        <begin position="486"/>
        <end position="619"/>
    </location>
</feature>
<evidence type="ECO:0000256" key="5">
    <source>
        <dbReference type="ARBA" id="ARBA00023136"/>
    </source>
</evidence>
<comment type="subcellular location">
    <subcellularLocation>
        <location evidence="2">Membrane</location>
    </subcellularLocation>
</comment>
<evidence type="ECO:0000259" key="7">
    <source>
        <dbReference type="PROSITE" id="PS50113"/>
    </source>
</evidence>
<dbReference type="InterPro" id="IPR035965">
    <property type="entry name" value="PAS-like_dom_sf"/>
</dbReference>